<reference evidence="2 3" key="1">
    <citation type="submission" date="2019-03" db="EMBL/GenBank/DDBJ databases">
        <title>Jiella endophytica sp. nov., a novel endophytic bacterium isolated from root of Ficus microcarpa Linn. f.</title>
        <authorList>
            <person name="Tuo L."/>
        </authorList>
    </citation>
    <scope>NUCLEOTIDE SEQUENCE [LARGE SCALE GENOMIC DNA]</scope>
    <source>
        <strain evidence="2 3">CBS5Q-3</strain>
    </source>
</reference>
<accession>A0A4Y8RV52</accession>
<keyword evidence="1" id="KW-0812">Transmembrane</keyword>
<keyword evidence="1" id="KW-0472">Membrane</keyword>
<evidence type="ECO:0000256" key="1">
    <source>
        <dbReference type="SAM" id="Phobius"/>
    </source>
</evidence>
<keyword evidence="1" id="KW-1133">Transmembrane helix</keyword>
<dbReference type="SUPFAM" id="SSF141571">
    <property type="entry name" value="Pentapeptide repeat-like"/>
    <property type="match status" value="1"/>
</dbReference>
<dbReference type="PANTHER" id="PTHR14136">
    <property type="entry name" value="BTB_POZ DOMAIN-CONTAINING PROTEIN KCTD9"/>
    <property type="match status" value="1"/>
</dbReference>
<comment type="caution">
    <text evidence="2">The sequence shown here is derived from an EMBL/GenBank/DDBJ whole genome shotgun (WGS) entry which is preliminary data.</text>
</comment>
<feature type="transmembrane region" description="Helical" evidence="1">
    <location>
        <begin position="323"/>
        <end position="343"/>
    </location>
</feature>
<dbReference type="PANTHER" id="PTHR14136:SF17">
    <property type="entry name" value="BTB_POZ DOMAIN-CONTAINING PROTEIN KCTD9"/>
    <property type="match status" value="1"/>
</dbReference>
<dbReference type="InterPro" id="IPR001646">
    <property type="entry name" value="5peptide_repeat"/>
</dbReference>
<protein>
    <submittedName>
        <fullName evidence="2">Pentapeptide repeat-containing protein</fullName>
    </submittedName>
</protein>
<gene>
    <name evidence="2" type="ORF">E3C22_02835</name>
</gene>
<feature type="transmembrane region" description="Helical" evidence="1">
    <location>
        <begin position="182"/>
        <end position="202"/>
    </location>
</feature>
<feature type="transmembrane region" description="Helical" evidence="1">
    <location>
        <begin position="256"/>
        <end position="278"/>
    </location>
</feature>
<dbReference type="Proteomes" id="UP000298179">
    <property type="component" value="Unassembled WGS sequence"/>
</dbReference>
<dbReference type="InterPro" id="IPR051082">
    <property type="entry name" value="Pentapeptide-BTB/POZ_domain"/>
</dbReference>
<evidence type="ECO:0000313" key="3">
    <source>
        <dbReference type="Proteomes" id="UP000298179"/>
    </source>
</evidence>
<dbReference type="AlphaFoldDB" id="A0A4Y8RV52"/>
<dbReference type="Gene3D" id="2.160.20.80">
    <property type="entry name" value="E3 ubiquitin-protein ligase SopA"/>
    <property type="match status" value="1"/>
</dbReference>
<proteinExistence type="predicted"/>
<feature type="transmembrane region" description="Helical" evidence="1">
    <location>
        <begin position="290"/>
        <end position="311"/>
    </location>
</feature>
<dbReference type="EMBL" id="SOZD01000001">
    <property type="protein sequence ID" value="TFF27411.1"/>
    <property type="molecule type" value="Genomic_DNA"/>
</dbReference>
<evidence type="ECO:0000313" key="2">
    <source>
        <dbReference type="EMBL" id="TFF27411.1"/>
    </source>
</evidence>
<sequence length="801" mass="87144">MHGRHAMPTGRLRLSRQVTLGYVCRGWRGRSPWGDHGRPTFPGRANSVKHRSRDWDVRPISLRALLLPKGLSFLLPKEEHCVADLFDAHRRARERERTGEIDRAAIVGAFGTDDPEAISPQVPTVEKAVNEAASRVRATWLTYILFWTYLVISTGSVTHLQMFLDEGVKLPVLDVDLPLTGFFFVAPTLFVVMHAYLLVQLWELRERADGWRHLTRHLMRSDGGYHQMRQMLDPYVVLQAITLPAQSRKDRRYRNILAAIVWLTLVAAPVSLLVFMQIRFLPYQSEPITWAHRGLLAVDLTLLLMLWAGGRSGKRSGRPGGKIAAWGSSLALVGLSVFCLVFPGEWADRTGPRWAVRQALVGDWDQTTFRHGAEEPGRLDDPLKWWQAGLFSNRIMLTVDDRVVDRDELWKLEHRENGKPREGVALEPVRSFRNRIFRSSHLAQIDMRRVSFEAAQLQGASLFGARLQGASLIGAQLQGASLLGAQLQGTSLDGAQLQGASLFGVRLQGASLIGAQLQGASLLGAQLQGTSLLGAQLQGASLFGVRLQGASLDGAQLQGASLDGARLQGTSLDRAQLQGTSLDGAQLQGTSLDGAQLQGASLANAYLWRTVPLEERGVAFRLAKSAVAPVTLSDSFSEETVVLDGPAVTKLIGQWTAGIPDGERKVDAQKRLSILSPNALTPDRDERIVAYWTAAEANAPSDFAWAAMNAEAIIAAACRANGPTNYFGAPHAANGIATNGVLDGLLSIDAKRARSAALVLLGRDLGKPCPGAEGISDKAKARLEDILAHADATLSKSTATQ</sequence>
<dbReference type="OrthoDB" id="3034488at2"/>
<feature type="transmembrane region" description="Helical" evidence="1">
    <location>
        <begin position="140"/>
        <end position="162"/>
    </location>
</feature>
<name>A0A4Y8RV52_9HYPH</name>
<dbReference type="Pfam" id="PF00805">
    <property type="entry name" value="Pentapeptide"/>
    <property type="match status" value="4"/>
</dbReference>
<keyword evidence="3" id="KW-1185">Reference proteome</keyword>
<organism evidence="2 3">
    <name type="scientific">Jiella endophytica</name>
    <dbReference type="NCBI Taxonomy" id="2558362"/>
    <lineage>
        <taxon>Bacteria</taxon>
        <taxon>Pseudomonadati</taxon>
        <taxon>Pseudomonadota</taxon>
        <taxon>Alphaproteobacteria</taxon>
        <taxon>Hyphomicrobiales</taxon>
        <taxon>Aurantimonadaceae</taxon>
        <taxon>Jiella</taxon>
    </lineage>
</organism>